<feature type="region of interest" description="Disordered" evidence="1">
    <location>
        <begin position="349"/>
        <end position="393"/>
    </location>
</feature>
<evidence type="ECO:0000259" key="2">
    <source>
        <dbReference type="Pfam" id="PF03732"/>
    </source>
</evidence>
<proteinExistence type="predicted"/>
<dbReference type="OrthoDB" id="2280553at2759"/>
<protein>
    <recommendedName>
        <fullName evidence="2">Retrotransposon gag domain-containing protein</fullName>
    </recommendedName>
</protein>
<dbReference type="Pfam" id="PF03732">
    <property type="entry name" value="Retrotrans_gag"/>
    <property type="match status" value="1"/>
</dbReference>
<dbReference type="Proteomes" id="UP000014254">
    <property type="component" value="Unassembled WGS sequence"/>
</dbReference>
<dbReference type="eggNOG" id="ENOG502RAZ5">
    <property type="taxonomic scope" value="Eukaryota"/>
</dbReference>
<feature type="compositionally biased region" description="Gly residues" evidence="1">
    <location>
        <begin position="261"/>
        <end position="270"/>
    </location>
</feature>
<dbReference type="AlphaFoldDB" id="S2IUH2"/>
<dbReference type="InParanoid" id="S2IUH2"/>
<dbReference type="OMA" id="HMVEVRN"/>
<accession>S2IUH2</accession>
<gene>
    <name evidence="3" type="ORF">HMPREF1544_12389</name>
</gene>
<feature type="compositionally biased region" description="Basic residues" evidence="1">
    <location>
        <begin position="349"/>
        <end position="366"/>
    </location>
</feature>
<dbReference type="EMBL" id="KE124332">
    <property type="protein sequence ID" value="EPB80924.1"/>
    <property type="molecule type" value="Genomic_DNA"/>
</dbReference>
<feature type="compositionally biased region" description="Basic and acidic residues" evidence="1">
    <location>
        <begin position="367"/>
        <end position="382"/>
    </location>
</feature>
<sequence>MIVGTADDDANGQQHMVEVRNKIEELNRTISTIKHSIKLSGERVTASIKGVSAGSSNAATGGISLSKRDLPKFQLKSDSVKYFHGEESFDSIFHFLAVFEKVVSSSGQDVESVWKRYLPLTIPYEYDMWLKQELLLVNTWKEAKDAFVKKFNSSLHRLSARRAVQSSTMQGGETTEQYLNRFSRSCVEAGYNSNDAAIADAFLNGFPTDWQIQITALLCNTFPGQDSWTTNQVAGAATNILGNVKRPMSFVGRAGGNSSGYSKGGFGDGKASGQQGYRSKREDSRNSESTFSRSREGGKRNVPTNATSPTFCLYCGKRWIKGHSCPEYHAAMKANGGQKPTMHVLSIKKSKAKTNKRKRHHHHHSKKDSNVKSNNDHDEETNWLRQAYENQND</sequence>
<keyword evidence="4" id="KW-1185">Reference proteome</keyword>
<dbReference type="VEuPathDB" id="FungiDB:HMPREF1544_12389"/>
<feature type="domain" description="Retrotransposon gag" evidence="2">
    <location>
        <begin position="137"/>
        <end position="205"/>
    </location>
</feature>
<reference evidence="4" key="1">
    <citation type="submission" date="2013-05" db="EMBL/GenBank/DDBJ databases">
        <title>The Genome sequence of Mucor circinelloides f. circinelloides 1006PhL.</title>
        <authorList>
            <consortium name="The Broad Institute Genomics Platform"/>
            <person name="Cuomo C."/>
            <person name="Earl A."/>
            <person name="Findley K."/>
            <person name="Lee S.C."/>
            <person name="Walker B."/>
            <person name="Young S."/>
            <person name="Zeng Q."/>
            <person name="Gargeya S."/>
            <person name="Fitzgerald M."/>
            <person name="Haas B."/>
            <person name="Abouelleil A."/>
            <person name="Allen A.W."/>
            <person name="Alvarado L."/>
            <person name="Arachchi H.M."/>
            <person name="Berlin A.M."/>
            <person name="Chapman S.B."/>
            <person name="Gainer-Dewar J."/>
            <person name="Goldberg J."/>
            <person name="Griggs A."/>
            <person name="Gujja S."/>
            <person name="Hansen M."/>
            <person name="Howarth C."/>
            <person name="Imamovic A."/>
            <person name="Ireland A."/>
            <person name="Larimer J."/>
            <person name="McCowan C."/>
            <person name="Murphy C."/>
            <person name="Pearson M."/>
            <person name="Poon T.W."/>
            <person name="Priest M."/>
            <person name="Roberts A."/>
            <person name="Saif S."/>
            <person name="Shea T."/>
            <person name="Sisk P."/>
            <person name="Sykes S."/>
            <person name="Wortman J."/>
            <person name="Nusbaum C."/>
            <person name="Birren B."/>
        </authorList>
    </citation>
    <scope>NUCLEOTIDE SEQUENCE [LARGE SCALE GENOMIC DNA]</scope>
    <source>
        <strain evidence="4">1006PhL</strain>
    </source>
</reference>
<evidence type="ECO:0000313" key="4">
    <source>
        <dbReference type="Proteomes" id="UP000014254"/>
    </source>
</evidence>
<evidence type="ECO:0000256" key="1">
    <source>
        <dbReference type="SAM" id="MobiDB-lite"/>
    </source>
</evidence>
<dbReference type="STRING" id="1220926.S2IUH2"/>
<organism evidence="3 4">
    <name type="scientific">Mucor circinelloides f. circinelloides (strain 1006PhL)</name>
    <name type="common">Mucormycosis agent</name>
    <name type="synonym">Calyptromyces circinelloides</name>
    <dbReference type="NCBI Taxonomy" id="1220926"/>
    <lineage>
        <taxon>Eukaryota</taxon>
        <taxon>Fungi</taxon>
        <taxon>Fungi incertae sedis</taxon>
        <taxon>Mucoromycota</taxon>
        <taxon>Mucoromycotina</taxon>
        <taxon>Mucoromycetes</taxon>
        <taxon>Mucorales</taxon>
        <taxon>Mucorineae</taxon>
        <taxon>Mucoraceae</taxon>
        <taxon>Mucor</taxon>
    </lineage>
</organism>
<feature type="region of interest" description="Disordered" evidence="1">
    <location>
        <begin position="261"/>
        <end position="303"/>
    </location>
</feature>
<feature type="non-terminal residue" evidence="3">
    <location>
        <position position="393"/>
    </location>
</feature>
<evidence type="ECO:0000313" key="3">
    <source>
        <dbReference type="EMBL" id="EPB80924.1"/>
    </source>
</evidence>
<name>S2IUH2_MUCC1</name>
<dbReference type="InterPro" id="IPR005162">
    <property type="entry name" value="Retrotrans_gag_dom"/>
</dbReference>